<feature type="transmembrane region" description="Helical" evidence="1">
    <location>
        <begin position="113"/>
        <end position="138"/>
    </location>
</feature>
<keyword evidence="1" id="KW-1133">Transmembrane helix</keyword>
<dbReference type="AlphaFoldDB" id="A0A0C9VAC4"/>
<evidence type="ECO:0000313" key="3">
    <source>
        <dbReference type="Proteomes" id="UP000054279"/>
    </source>
</evidence>
<feature type="transmembrane region" description="Helical" evidence="1">
    <location>
        <begin position="193"/>
        <end position="217"/>
    </location>
</feature>
<gene>
    <name evidence="2" type="ORF">M422DRAFT_91024</name>
</gene>
<keyword evidence="1" id="KW-0812">Transmembrane</keyword>
<name>A0A0C9VAC4_SPHS4</name>
<reference evidence="2 3" key="1">
    <citation type="submission" date="2014-06" db="EMBL/GenBank/DDBJ databases">
        <title>Evolutionary Origins and Diversification of the Mycorrhizal Mutualists.</title>
        <authorList>
            <consortium name="DOE Joint Genome Institute"/>
            <consortium name="Mycorrhizal Genomics Consortium"/>
            <person name="Kohler A."/>
            <person name="Kuo A."/>
            <person name="Nagy L.G."/>
            <person name="Floudas D."/>
            <person name="Copeland A."/>
            <person name="Barry K.W."/>
            <person name="Cichocki N."/>
            <person name="Veneault-Fourrey C."/>
            <person name="LaButti K."/>
            <person name="Lindquist E.A."/>
            <person name="Lipzen A."/>
            <person name="Lundell T."/>
            <person name="Morin E."/>
            <person name="Murat C."/>
            <person name="Riley R."/>
            <person name="Ohm R."/>
            <person name="Sun H."/>
            <person name="Tunlid A."/>
            <person name="Henrissat B."/>
            <person name="Grigoriev I.V."/>
            <person name="Hibbett D.S."/>
            <person name="Martin F."/>
        </authorList>
    </citation>
    <scope>NUCLEOTIDE SEQUENCE [LARGE SCALE GENOMIC DNA]</scope>
    <source>
        <strain evidence="2 3">SS14</strain>
    </source>
</reference>
<keyword evidence="1" id="KW-0472">Membrane</keyword>
<feature type="transmembrane region" description="Helical" evidence="1">
    <location>
        <begin position="32"/>
        <end position="51"/>
    </location>
</feature>
<accession>A0A0C9VAC4</accession>
<protein>
    <submittedName>
        <fullName evidence="2">Uncharacterized protein</fullName>
    </submittedName>
</protein>
<dbReference type="EMBL" id="KN837201">
    <property type="protein sequence ID" value="KIJ34291.1"/>
    <property type="molecule type" value="Genomic_DNA"/>
</dbReference>
<evidence type="ECO:0000313" key="2">
    <source>
        <dbReference type="EMBL" id="KIJ34291.1"/>
    </source>
</evidence>
<dbReference type="Proteomes" id="UP000054279">
    <property type="component" value="Unassembled WGS sequence"/>
</dbReference>
<organism evidence="2 3">
    <name type="scientific">Sphaerobolus stellatus (strain SS14)</name>
    <dbReference type="NCBI Taxonomy" id="990650"/>
    <lineage>
        <taxon>Eukaryota</taxon>
        <taxon>Fungi</taxon>
        <taxon>Dikarya</taxon>
        <taxon>Basidiomycota</taxon>
        <taxon>Agaricomycotina</taxon>
        <taxon>Agaricomycetes</taxon>
        <taxon>Phallomycetidae</taxon>
        <taxon>Geastrales</taxon>
        <taxon>Sphaerobolaceae</taxon>
        <taxon>Sphaerobolus</taxon>
    </lineage>
</organism>
<feature type="non-terminal residue" evidence="2">
    <location>
        <position position="1"/>
    </location>
</feature>
<feature type="transmembrane region" description="Helical" evidence="1">
    <location>
        <begin position="81"/>
        <end position="101"/>
    </location>
</feature>
<feature type="non-terminal residue" evidence="2">
    <location>
        <position position="223"/>
    </location>
</feature>
<keyword evidence="3" id="KW-1185">Reference proteome</keyword>
<dbReference type="HOGENOM" id="CLU_044614_0_1_1"/>
<feature type="transmembrane region" description="Helical" evidence="1">
    <location>
        <begin position="150"/>
        <end position="173"/>
    </location>
</feature>
<proteinExistence type="predicted"/>
<evidence type="ECO:0000256" key="1">
    <source>
        <dbReference type="SAM" id="Phobius"/>
    </source>
</evidence>
<dbReference type="OrthoDB" id="2905268at2759"/>
<sequence length="223" mass="25055">ILFILTIQTAMVLLQKPKHKIQNPKTERRSRWLLLLYIFVTFALATVGTAANAKYSQMIWIDLRDSGKDPNDLIVNELEFWINRLALTSYYVMSWILDLLLLQRCFVIWNWNILVIILMSGLLLTNIGLSITSMVAASKGAIFTNLPSQLAYLVISVSTNFLYTILVAGRLLVLRRRTIAVMGKDHAKVYVSVAALVVESSALYSCVGVLYVVTFALHSDVGN</sequence>